<dbReference type="InterPro" id="IPR041854">
    <property type="entry name" value="BFD-like_2Fe2S-bd_dom_sf"/>
</dbReference>
<dbReference type="Gene3D" id="1.10.10.1100">
    <property type="entry name" value="BFD-like [2Fe-2S]-binding domain"/>
    <property type="match status" value="1"/>
</dbReference>
<protein>
    <submittedName>
        <fullName evidence="1">Bacterioferritin-associated ferredoxin</fullName>
    </submittedName>
</protein>
<gene>
    <name evidence="1" type="ORF">NITFAB_2087</name>
</gene>
<accession>A0A2X0RFI0</accession>
<organism evidence="1">
    <name type="scientific">Candidatus Nitrotoga fabula</name>
    <dbReference type="NCBI Taxonomy" id="2182327"/>
    <lineage>
        <taxon>Bacteria</taxon>
        <taxon>Pseudomonadati</taxon>
        <taxon>Pseudomonadota</taxon>
        <taxon>Betaproteobacteria</taxon>
        <taxon>Nitrosomonadales</taxon>
        <taxon>Gallionellaceae</taxon>
        <taxon>Candidatus Nitrotoga</taxon>
    </lineage>
</organism>
<reference evidence="1" key="1">
    <citation type="submission" date="2018-05" db="EMBL/GenBank/DDBJ databases">
        <authorList>
            <person name="Lanie J.A."/>
            <person name="Ng W.-L."/>
            <person name="Kazmierczak K.M."/>
            <person name="Andrzejewski T.M."/>
            <person name="Davidsen T.M."/>
            <person name="Wayne K.J."/>
            <person name="Tettelin H."/>
            <person name="Glass J.I."/>
            <person name="Rusch D."/>
            <person name="Podicherti R."/>
            <person name="Tsui H.-C.T."/>
            <person name="Winkler M.E."/>
        </authorList>
    </citation>
    <scope>NUCLEOTIDE SEQUENCE</scope>
    <source>
        <strain evidence="1">KNB</strain>
    </source>
</reference>
<name>A0A2X0RFI0_9PROT</name>
<dbReference type="AlphaFoldDB" id="A0A2X0RFI0"/>
<dbReference type="EMBL" id="LS423452">
    <property type="protein sequence ID" value="SPS06494.1"/>
    <property type="molecule type" value="Genomic_DNA"/>
</dbReference>
<proteinExistence type="predicted"/>
<sequence>MRDLKTCLGVGTQCGKCACHAREILNETLAESRQDCIISH</sequence>
<evidence type="ECO:0000313" key="1">
    <source>
        <dbReference type="EMBL" id="SPS06494.1"/>
    </source>
</evidence>